<evidence type="ECO:0000256" key="1">
    <source>
        <dbReference type="SAM" id="MobiDB-lite"/>
    </source>
</evidence>
<sequence>MHQGGVRQQMKEREKEAEEKRGYWNCPFTPSAPLSPAIRVLALRGRQSSIANREDNAKLDCRAKVVKFLGTISYRLRKEEKEKEQHRCSRKIDGDMGRRCRGEVAVAAVVMY</sequence>
<dbReference type="EMBL" id="JBBPBK010000013">
    <property type="protein sequence ID" value="KAK9272637.1"/>
    <property type="molecule type" value="Genomic_DNA"/>
</dbReference>
<feature type="compositionally biased region" description="Basic and acidic residues" evidence="1">
    <location>
        <begin position="9"/>
        <end position="22"/>
    </location>
</feature>
<keyword evidence="3" id="KW-1185">Reference proteome</keyword>
<reference evidence="2 3" key="1">
    <citation type="journal article" date="2024" name="Plant J.">
        <title>Genome sequences and population genomics reveal climatic adaptation and genomic divergence between two closely related sweetgum species.</title>
        <authorList>
            <person name="Xu W.Q."/>
            <person name="Ren C.Q."/>
            <person name="Zhang X.Y."/>
            <person name="Comes H.P."/>
            <person name="Liu X.H."/>
            <person name="Li Y.G."/>
            <person name="Kettle C.J."/>
            <person name="Jalonen R."/>
            <person name="Gaisberger H."/>
            <person name="Ma Y.Z."/>
            <person name="Qiu Y.X."/>
        </authorList>
    </citation>
    <scope>NUCLEOTIDE SEQUENCE [LARGE SCALE GENOMIC DNA]</scope>
    <source>
        <strain evidence="2">Hangzhou</strain>
    </source>
</reference>
<dbReference type="AlphaFoldDB" id="A0AAP0R765"/>
<evidence type="ECO:0000313" key="2">
    <source>
        <dbReference type="EMBL" id="KAK9272637.1"/>
    </source>
</evidence>
<accession>A0AAP0R765</accession>
<organism evidence="2 3">
    <name type="scientific">Liquidambar formosana</name>
    <name type="common">Formosan gum</name>
    <dbReference type="NCBI Taxonomy" id="63359"/>
    <lineage>
        <taxon>Eukaryota</taxon>
        <taxon>Viridiplantae</taxon>
        <taxon>Streptophyta</taxon>
        <taxon>Embryophyta</taxon>
        <taxon>Tracheophyta</taxon>
        <taxon>Spermatophyta</taxon>
        <taxon>Magnoliopsida</taxon>
        <taxon>eudicotyledons</taxon>
        <taxon>Gunneridae</taxon>
        <taxon>Pentapetalae</taxon>
        <taxon>Saxifragales</taxon>
        <taxon>Altingiaceae</taxon>
        <taxon>Liquidambar</taxon>
    </lineage>
</organism>
<comment type="caution">
    <text evidence="2">The sequence shown here is derived from an EMBL/GenBank/DDBJ whole genome shotgun (WGS) entry which is preliminary data.</text>
</comment>
<dbReference type="Proteomes" id="UP001415857">
    <property type="component" value="Unassembled WGS sequence"/>
</dbReference>
<proteinExistence type="predicted"/>
<name>A0AAP0R765_LIQFO</name>
<feature type="region of interest" description="Disordered" evidence="1">
    <location>
        <begin position="1"/>
        <end position="24"/>
    </location>
</feature>
<gene>
    <name evidence="2" type="ORF">L1049_003013</name>
</gene>
<protein>
    <submittedName>
        <fullName evidence="2">Uncharacterized protein</fullName>
    </submittedName>
</protein>
<evidence type="ECO:0000313" key="3">
    <source>
        <dbReference type="Proteomes" id="UP001415857"/>
    </source>
</evidence>